<protein>
    <recommendedName>
        <fullName evidence="1">Fido domain-containing protein</fullName>
    </recommendedName>
</protein>
<dbReference type="PANTHER" id="PTHR39426:SF1">
    <property type="entry name" value="HOMOLOGY TO DEATH-ON-CURING PROTEIN OF PHAGE P1"/>
    <property type="match status" value="1"/>
</dbReference>
<reference evidence="2 3" key="1">
    <citation type="submission" date="2011-11" db="EMBL/GenBank/DDBJ databases">
        <title>Whole genome shotgun sequence of Gordonia araii NBRC 100433.</title>
        <authorList>
            <person name="Yoshida Y."/>
            <person name="Hosoyama A."/>
            <person name="Tsuchikane K."/>
            <person name="Katsumata H."/>
            <person name="Yamazaki S."/>
            <person name="Fujita N."/>
        </authorList>
    </citation>
    <scope>NUCLEOTIDE SEQUENCE [LARGE SCALE GENOMIC DNA]</scope>
    <source>
        <strain evidence="2 3">NBRC 100433</strain>
    </source>
</reference>
<dbReference type="Pfam" id="PF02661">
    <property type="entry name" value="Fic"/>
    <property type="match status" value="1"/>
</dbReference>
<dbReference type="OrthoDB" id="9802752at2"/>
<dbReference type="SUPFAM" id="SSF140931">
    <property type="entry name" value="Fic-like"/>
    <property type="match status" value="1"/>
</dbReference>
<dbReference type="NCBIfam" id="TIGR01550">
    <property type="entry name" value="DOC_P1"/>
    <property type="match status" value="1"/>
</dbReference>
<dbReference type="EMBL" id="BAEE01000027">
    <property type="protein sequence ID" value="GAB09077.1"/>
    <property type="molecule type" value="Genomic_DNA"/>
</dbReference>
<gene>
    <name evidence="2" type="ORF">GOARA_027_00400</name>
</gene>
<dbReference type="InterPro" id="IPR036597">
    <property type="entry name" value="Fido-like_dom_sf"/>
</dbReference>
<dbReference type="Gene3D" id="1.20.120.1870">
    <property type="entry name" value="Fic/DOC protein, Fido domain"/>
    <property type="match status" value="1"/>
</dbReference>
<dbReference type="AlphaFoldDB" id="G7GZQ2"/>
<organism evidence="2 3">
    <name type="scientific">Gordonia araii NBRC 100433</name>
    <dbReference type="NCBI Taxonomy" id="1073574"/>
    <lineage>
        <taxon>Bacteria</taxon>
        <taxon>Bacillati</taxon>
        <taxon>Actinomycetota</taxon>
        <taxon>Actinomycetes</taxon>
        <taxon>Mycobacteriales</taxon>
        <taxon>Gordoniaceae</taxon>
        <taxon>Gordonia</taxon>
    </lineage>
</organism>
<accession>G7GZQ2</accession>
<evidence type="ECO:0000259" key="1">
    <source>
        <dbReference type="PROSITE" id="PS51459"/>
    </source>
</evidence>
<sequence>MTLFLDRDAVVTAGSVACEATLDVGDEGLLQSAVARPQSSAFGLDAYPNLWDKAAALMQSLATNHPFVDGNKRTAWAAVFVFLDMNGIVPRGPLDIDAAEQFVLDVAESRLTEWAAISARLHDFYE</sequence>
<dbReference type="InterPro" id="IPR006440">
    <property type="entry name" value="Doc"/>
</dbReference>
<name>G7GZQ2_9ACTN</name>
<dbReference type="GO" id="GO:0016301">
    <property type="term" value="F:kinase activity"/>
    <property type="evidence" value="ECO:0007669"/>
    <property type="project" value="InterPro"/>
</dbReference>
<dbReference type="RefSeq" id="WP_007321154.1">
    <property type="nucleotide sequence ID" value="NZ_BAEE01000027.1"/>
</dbReference>
<dbReference type="PANTHER" id="PTHR39426">
    <property type="entry name" value="HOMOLOGY TO DEATH-ON-CURING PROTEIN OF PHAGE P1"/>
    <property type="match status" value="1"/>
</dbReference>
<evidence type="ECO:0000313" key="2">
    <source>
        <dbReference type="EMBL" id="GAB09077.1"/>
    </source>
</evidence>
<dbReference type="STRING" id="1073574.GOARA_027_00400"/>
<comment type="caution">
    <text evidence="2">The sequence shown here is derived from an EMBL/GenBank/DDBJ whole genome shotgun (WGS) entry which is preliminary data.</text>
</comment>
<dbReference type="PROSITE" id="PS51459">
    <property type="entry name" value="FIDO"/>
    <property type="match status" value="1"/>
</dbReference>
<feature type="domain" description="Fido" evidence="1">
    <location>
        <begin position="1"/>
        <end position="126"/>
    </location>
</feature>
<dbReference type="InterPro" id="IPR003812">
    <property type="entry name" value="Fido"/>
</dbReference>
<keyword evidence="3" id="KW-1185">Reference proteome</keyword>
<dbReference type="InterPro" id="IPR053737">
    <property type="entry name" value="Type_II_TA_Toxin"/>
</dbReference>
<dbReference type="Proteomes" id="UP000035088">
    <property type="component" value="Unassembled WGS sequence"/>
</dbReference>
<proteinExistence type="predicted"/>
<evidence type="ECO:0000313" key="3">
    <source>
        <dbReference type="Proteomes" id="UP000035088"/>
    </source>
</evidence>